<reference evidence="2" key="1">
    <citation type="submission" date="2023-02" db="EMBL/GenBank/DDBJ databases">
        <authorList>
            <person name="Palmer J.M."/>
        </authorList>
    </citation>
    <scope>NUCLEOTIDE SEQUENCE</scope>
    <source>
        <strain evidence="2">FW57</strain>
    </source>
</reference>
<feature type="compositionally biased region" description="Basic and acidic residues" evidence="1">
    <location>
        <begin position="9"/>
        <end position="27"/>
    </location>
</feature>
<name>A0AAD4HXV4_9PEZI</name>
<sequence>MPIPQFSKPPEDFYRKREMPSNRERDEQAMRRMESLNDLYASQRALLRTTYSDESDALWPTAMANLAHWTAQYFVHDNRLATGKPDGSANEELGRRLVLEVLDDAETVSALKGLHLLADLAAAKTGLASSSSSQEHFETLTRLFDGWVRQTIGPDRDDDTRDPRFYDFLVVDERALRSLAVLPNEIPPPDPAVPRKEQELKRPRRLLVRKPMIRRVE</sequence>
<proteinExistence type="predicted"/>
<keyword evidence="3" id="KW-1185">Reference proteome</keyword>
<evidence type="ECO:0000313" key="2">
    <source>
        <dbReference type="EMBL" id="KAG7288407.1"/>
    </source>
</evidence>
<dbReference type="EMBL" id="JAHCVI010000003">
    <property type="protein sequence ID" value="KAG7288407.1"/>
    <property type="molecule type" value="Genomic_DNA"/>
</dbReference>
<gene>
    <name evidence="2" type="ORF">NEMBOFW57_007939</name>
</gene>
<dbReference type="AlphaFoldDB" id="A0AAD4HXV4"/>
<protein>
    <submittedName>
        <fullName evidence="2">Uncharacterized protein</fullName>
    </submittedName>
</protein>
<evidence type="ECO:0000256" key="1">
    <source>
        <dbReference type="SAM" id="MobiDB-lite"/>
    </source>
</evidence>
<comment type="caution">
    <text evidence="2">The sequence shown here is derived from an EMBL/GenBank/DDBJ whole genome shotgun (WGS) entry which is preliminary data.</text>
</comment>
<dbReference type="Proteomes" id="UP001197093">
    <property type="component" value="Unassembled WGS sequence"/>
</dbReference>
<accession>A0AAD4HXV4</accession>
<organism evidence="2 3">
    <name type="scientific">Staphylotrichum longicolle</name>
    <dbReference type="NCBI Taxonomy" id="669026"/>
    <lineage>
        <taxon>Eukaryota</taxon>
        <taxon>Fungi</taxon>
        <taxon>Dikarya</taxon>
        <taxon>Ascomycota</taxon>
        <taxon>Pezizomycotina</taxon>
        <taxon>Sordariomycetes</taxon>
        <taxon>Sordariomycetidae</taxon>
        <taxon>Sordariales</taxon>
        <taxon>Chaetomiaceae</taxon>
        <taxon>Staphylotrichum</taxon>
    </lineage>
</organism>
<evidence type="ECO:0000313" key="3">
    <source>
        <dbReference type="Proteomes" id="UP001197093"/>
    </source>
</evidence>
<feature type="region of interest" description="Disordered" evidence="1">
    <location>
        <begin position="1"/>
        <end position="27"/>
    </location>
</feature>